<organism evidence="1">
    <name type="scientific">bioreactor metagenome</name>
    <dbReference type="NCBI Taxonomy" id="1076179"/>
    <lineage>
        <taxon>unclassified sequences</taxon>
        <taxon>metagenomes</taxon>
        <taxon>ecological metagenomes</taxon>
    </lineage>
</organism>
<name>A0A645F433_9ZZZZ</name>
<reference evidence="1" key="1">
    <citation type="submission" date="2019-08" db="EMBL/GenBank/DDBJ databases">
        <authorList>
            <person name="Kucharzyk K."/>
            <person name="Murdoch R.W."/>
            <person name="Higgins S."/>
            <person name="Loffler F."/>
        </authorList>
    </citation>
    <scope>NUCLEOTIDE SEQUENCE</scope>
</reference>
<dbReference type="AlphaFoldDB" id="A0A645F433"/>
<comment type="caution">
    <text evidence="1">The sequence shown here is derived from an EMBL/GenBank/DDBJ whole genome shotgun (WGS) entry which is preliminary data.</text>
</comment>
<dbReference type="EMBL" id="VSSQ01054675">
    <property type="protein sequence ID" value="MPN08610.1"/>
    <property type="molecule type" value="Genomic_DNA"/>
</dbReference>
<protein>
    <recommendedName>
        <fullName evidence="2">Glycosyl transferase family 1 domain-containing protein</fullName>
    </recommendedName>
</protein>
<evidence type="ECO:0008006" key="2">
    <source>
        <dbReference type="Google" id="ProtNLM"/>
    </source>
</evidence>
<sequence length="198" mass="23147">MQLKLFKKNRFHHKMSYIDMPYSLYGIRQNCINHGKIVFGYSGTYNSNYRNLKPLINVFKNNSDIYLEICGKGNFEIIEQNNIKINGWIKPNKIVEIENGFDVIVCILNKNSAQIPGKIFFNSNSEKPILVILDGENKDIIKSYLEQFNRYIFCENNESSIYDAISYIIKNKDNLLYQNSIELSPKYITSFIINKNND</sequence>
<dbReference type="SUPFAM" id="SSF53756">
    <property type="entry name" value="UDP-Glycosyltransferase/glycogen phosphorylase"/>
    <property type="match status" value="1"/>
</dbReference>
<evidence type="ECO:0000313" key="1">
    <source>
        <dbReference type="EMBL" id="MPN08610.1"/>
    </source>
</evidence>
<proteinExistence type="predicted"/>
<gene>
    <name evidence="1" type="ORF">SDC9_155894</name>
</gene>
<dbReference type="Gene3D" id="3.40.50.2000">
    <property type="entry name" value="Glycogen Phosphorylase B"/>
    <property type="match status" value="1"/>
</dbReference>
<accession>A0A645F433</accession>